<dbReference type="GO" id="GO:0000981">
    <property type="term" value="F:DNA-binding transcription factor activity, RNA polymerase II-specific"/>
    <property type="evidence" value="ECO:0007669"/>
    <property type="project" value="TreeGrafter"/>
</dbReference>
<dbReference type="SUPFAM" id="SSF57667">
    <property type="entry name" value="beta-beta-alpha zinc fingers"/>
    <property type="match status" value="1"/>
</dbReference>
<dbReference type="Pfam" id="PF00096">
    <property type="entry name" value="zf-C2H2"/>
    <property type="match status" value="1"/>
</dbReference>
<protein>
    <recommendedName>
        <fullName evidence="8">C2H2-type domain-containing protein</fullName>
    </recommendedName>
</protein>
<dbReference type="FunFam" id="3.30.160.60:FF:000746">
    <property type="entry name" value="hypermethylated in cancer 2 protein-like"/>
    <property type="match status" value="1"/>
</dbReference>
<dbReference type="InterPro" id="IPR013087">
    <property type="entry name" value="Znf_C2H2_type"/>
</dbReference>
<keyword evidence="6" id="KW-0539">Nucleus</keyword>
<dbReference type="GO" id="GO:0008270">
    <property type="term" value="F:zinc ion binding"/>
    <property type="evidence" value="ECO:0007669"/>
    <property type="project" value="UniProtKB-KW"/>
</dbReference>
<dbReference type="STRING" id="56216.A0A1A6HPV1"/>
<evidence type="ECO:0000256" key="2">
    <source>
        <dbReference type="ARBA" id="ARBA00022723"/>
    </source>
</evidence>
<feature type="domain" description="C2H2-type" evidence="8">
    <location>
        <begin position="24"/>
        <end position="51"/>
    </location>
</feature>
<organism evidence="9 10">
    <name type="scientific">Neotoma lepida</name>
    <name type="common">Desert woodrat</name>
    <dbReference type="NCBI Taxonomy" id="56216"/>
    <lineage>
        <taxon>Eukaryota</taxon>
        <taxon>Metazoa</taxon>
        <taxon>Chordata</taxon>
        <taxon>Craniata</taxon>
        <taxon>Vertebrata</taxon>
        <taxon>Euteleostomi</taxon>
        <taxon>Mammalia</taxon>
        <taxon>Eutheria</taxon>
        <taxon>Euarchontoglires</taxon>
        <taxon>Glires</taxon>
        <taxon>Rodentia</taxon>
        <taxon>Myomorpha</taxon>
        <taxon>Muroidea</taxon>
        <taxon>Cricetidae</taxon>
        <taxon>Neotominae</taxon>
        <taxon>Neotoma</taxon>
    </lineage>
</organism>
<evidence type="ECO:0000259" key="8">
    <source>
        <dbReference type="PROSITE" id="PS50157"/>
    </source>
</evidence>
<gene>
    <name evidence="9" type="ORF">A6R68_21776</name>
</gene>
<dbReference type="InterPro" id="IPR036236">
    <property type="entry name" value="Znf_C2H2_sf"/>
</dbReference>
<evidence type="ECO:0000256" key="1">
    <source>
        <dbReference type="ARBA" id="ARBA00004123"/>
    </source>
</evidence>
<evidence type="ECO:0000256" key="5">
    <source>
        <dbReference type="ARBA" id="ARBA00022833"/>
    </source>
</evidence>
<accession>A0A1A6HPV1</accession>
<keyword evidence="10" id="KW-1185">Reference proteome</keyword>
<keyword evidence="4 7" id="KW-0863">Zinc-finger</keyword>
<dbReference type="EMBL" id="LZPO01017550">
    <property type="protein sequence ID" value="OBS80020.1"/>
    <property type="molecule type" value="Genomic_DNA"/>
</dbReference>
<keyword evidence="5" id="KW-0862">Zinc</keyword>
<dbReference type="OrthoDB" id="8922241at2759"/>
<dbReference type="AlphaFoldDB" id="A0A1A6HPV1"/>
<dbReference type="PANTHER" id="PTHR24394">
    <property type="entry name" value="ZINC FINGER PROTEIN"/>
    <property type="match status" value="1"/>
</dbReference>
<dbReference type="SMART" id="SM00355">
    <property type="entry name" value="ZnF_C2H2"/>
    <property type="match status" value="2"/>
</dbReference>
<dbReference type="PROSITE" id="PS50157">
    <property type="entry name" value="ZINC_FINGER_C2H2_2"/>
    <property type="match status" value="1"/>
</dbReference>
<keyword evidence="2" id="KW-0479">Metal-binding</keyword>
<feature type="non-terminal residue" evidence="9">
    <location>
        <position position="121"/>
    </location>
</feature>
<dbReference type="PANTHER" id="PTHR24394:SF22">
    <property type="entry name" value="HYPERMETHYLATED IN CANCER 2 PROTEIN"/>
    <property type="match status" value="1"/>
</dbReference>
<proteinExistence type="predicted"/>
<evidence type="ECO:0000313" key="9">
    <source>
        <dbReference type="EMBL" id="OBS80020.1"/>
    </source>
</evidence>
<evidence type="ECO:0000256" key="3">
    <source>
        <dbReference type="ARBA" id="ARBA00022737"/>
    </source>
</evidence>
<dbReference type="Proteomes" id="UP000092124">
    <property type="component" value="Unassembled WGS sequence"/>
</dbReference>
<dbReference type="GO" id="GO:0005634">
    <property type="term" value="C:nucleus"/>
    <property type="evidence" value="ECO:0007669"/>
    <property type="project" value="UniProtKB-SubCell"/>
</dbReference>
<evidence type="ECO:0000256" key="4">
    <source>
        <dbReference type="ARBA" id="ARBA00022771"/>
    </source>
</evidence>
<keyword evidence="3" id="KW-0677">Repeat</keyword>
<evidence type="ECO:0000256" key="6">
    <source>
        <dbReference type="ARBA" id="ARBA00023242"/>
    </source>
</evidence>
<reference evidence="9 10" key="1">
    <citation type="submission" date="2016-06" db="EMBL/GenBank/DDBJ databases">
        <title>The Draft Genome Sequence and Annotation of the Desert Woodrat Neotoma lepida.</title>
        <authorList>
            <person name="Campbell M."/>
            <person name="Oakeson K.F."/>
            <person name="Yandell M."/>
            <person name="Halpert J.R."/>
            <person name="Dearing D."/>
        </authorList>
    </citation>
    <scope>NUCLEOTIDE SEQUENCE [LARGE SCALE GENOMIC DNA]</scope>
    <source>
        <strain evidence="9">417</strain>
        <tissue evidence="9">Liver</tissue>
    </source>
</reference>
<evidence type="ECO:0000256" key="7">
    <source>
        <dbReference type="PROSITE-ProRule" id="PRU00042"/>
    </source>
</evidence>
<sequence length="121" mass="13691">CEKTYKDPATLQQHEKTHWLTWPFSCNICGKIFTQRGTMTRHMRSHLGLKSFACNECGMRFTYQYRLQSTCVYTQSFNQQCAKASQEEKSRPGQPCACGAGDYSTSLSHLAPQLPEGAAEE</sequence>
<dbReference type="Gene3D" id="3.30.160.60">
    <property type="entry name" value="Classic Zinc Finger"/>
    <property type="match status" value="1"/>
</dbReference>
<evidence type="ECO:0000313" key="10">
    <source>
        <dbReference type="Proteomes" id="UP000092124"/>
    </source>
</evidence>
<comment type="caution">
    <text evidence="9">The sequence shown here is derived from an EMBL/GenBank/DDBJ whole genome shotgun (WGS) entry which is preliminary data.</text>
</comment>
<name>A0A1A6HPV1_NEOLE</name>
<dbReference type="PROSITE" id="PS00028">
    <property type="entry name" value="ZINC_FINGER_C2H2_1"/>
    <property type="match status" value="1"/>
</dbReference>
<comment type="subcellular location">
    <subcellularLocation>
        <location evidence="1">Nucleus</location>
    </subcellularLocation>
</comment>
<feature type="non-terminal residue" evidence="9">
    <location>
        <position position="1"/>
    </location>
</feature>